<dbReference type="SUPFAM" id="SSF55021">
    <property type="entry name" value="ACT-like"/>
    <property type="match status" value="1"/>
</dbReference>
<dbReference type="InterPro" id="IPR027271">
    <property type="entry name" value="Acetolactate_synth/TF_NikR_C"/>
</dbReference>
<dbReference type="InterPro" id="IPR045865">
    <property type="entry name" value="ACT-like_dom_sf"/>
</dbReference>
<dbReference type="RefSeq" id="WP_072284022.1">
    <property type="nucleotide sequence ID" value="NZ_CP015519.1"/>
</dbReference>
<proteinExistence type="predicted"/>
<dbReference type="OrthoDB" id="1121298at2"/>
<gene>
    <name evidence="1" type="ORF">A7E78_09565</name>
</gene>
<name>A0A1L3GQ55_9BACT</name>
<dbReference type="EMBL" id="CP015519">
    <property type="protein sequence ID" value="APG28062.1"/>
    <property type="molecule type" value="Genomic_DNA"/>
</dbReference>
<keyword evidence="2" id="KW-1185">Reference proteome</keyword>
<evidence type="ECO:0000313" key="1">
    <source>
        <dbReference type="EMBL" id="APG28062.1"/>
    </source>
</evidence>
<dbReference type="KEGG" id="pef:A7E78_09565"/>
<accession>A0A1L3GQ55</accession>
<evidence type="ECO:0000313" key="2">
    <source>
        <dbReference type="Proteomes" id="UP000182517"/>
    </source>
</evidence>
<protein>
    <recommendedName>
        <fullName evidence="3">Iron-only hydrogenase system regulator</fullName>
    </recommendedName>
</protein>
<dbReference type="AlphaFoldDB" id="A0A1L3GQ55"/>
<organism evidence="1 2">
    <name type="scientific">Syntrophotalea acetylenivorans</name>
    <dbReference type="NCBI Taxonomy" id="1842532"/>
    <lineage>
        <taxon>Bacteria</taxon>
        <taxon>Pseudomonadati</taxon>
        <taxon>Thermodesulfobacteriota</taxon>
        <taxon>Desulfuromonadia</taxon>
        <taxon>Desulfuromonadales</taxon>
        <taxon>Syntrophotaleaceae</taxon>
        <taxon>Syntrophotalea</taxon>
    </lineage>
</organism>
<reference evidence="1 2" key="1">
    <citation type="journal article" date="2017" name="Genome Announc.">
        <title>Complete Genome Sequences of Two Acetylene-Fermenting Pelobacter acetylenicus Strains.</title>
        <authorList>
            <person name="Sutton J.M."/>
            <person name="Baesman S.M."/>
            <person name="Fierst J.L."/>
            <person name="Poret-Peterson A.T."/>
            <person name="Oremland R.S."/>
            <person name="Dunlap D.S."/>
            <person name="Akob D.M."/>
        </authorList>
    </citation>
    <scope>NUCLEOTIDE SEQUENCE [LARGE SCALE GENOMIC DNA]</scope>
    <source>
        <strain evidence="1 2">SFB93</strain>
    </source>
</reference>
<sequence length="88" mass="9483">MAQDSHIIMGIHVDDRIKKASDIQEQLTAYGCNIKTRIGLHEVTGSFCAGYGLILLELVGGKKAADELAGKLNALEGVEVKLMTFDHA</sequence>
<dbReference type="STRING" id="1842532.A7E78_09565"/>
<dbReference type="Proteomes" id="UP000182517">
    <property type="component" value="Chromosome"/>
</dbReference>
<dbReference type="Gene3D" id="3.30.70.1150">
    <property type="entry name" value="ACT-like. Chain A, domain 2"/>
    <property type="match status" value="1"/>
</dbReference>
<evidence type="ECO:0008006" key="3">
    <source>
        <dbReference type="Google" id="ProtNLM"/>
    </source>
</evidence>